<organism evidence="2 3">
    <name type="scientific">Roseospira marina</name>
    <dbReference type="NCBI Taxonomy" id="140057"/>
    <lineage>
        <taxon>Bacteria</taxon>
        <taxon>Pseudomonadati</taxon>
        <taxon>Pseudomonadota</taxon>
        <taxon>Alphaproteobacteria</taxon>
        <taxon>Rhodospirillales</taxon>
        <taxon>Rhodospirillaceae</taxon>
        <taxon>Roseospira</taxon>
    </lineage>
</organism>
<dbReference type="RefSeq" id="WP_150060552.1">
    <property type="nucleotide sequence ID" value="NZ_JACHII010000001.1"/>
</dbReference>
<accession>A0A5M6IIK6</accession>
<dbReference type="AlphaFoldDB" id="A0A5M6IIK6"/>
<evidence type="ECO:0000256" key="1">
    <source>
        <dbReference type="SAM" id="MobiDB-lite"/>
    </source>
</evidence>
<keyword evidence="3" id="KW-1185">Reference proteome</keyword>
<feature type="region of interest" description="Disordered" evidence="1">
    <location>
        <begin position="188"/>
        <end position="253"/>
    </location>
</feature>
<name>A0A5M6IIK6_9PROT</name>
<sequence length="380" mass="39283">MPRRVSGDGRRPGMLSRVLLVLGAVAPLLACGLPQPFRHTAYAPDSNPLVSLRSGAGVHVLPVVDAPLPMDRMIAIDLADWLRSREIPAVAVIDPPTKPVGLTLVGWLREAVDERTERPEAPAMLRLTVQWTLVASDGTVLEETLHTTRVPARAWTDLDPRAATLMVRDSGRAVAALVVPDQSLTVATRRPVAGSGRAGPQASGAGEGARAAPTESPEGAPAGQENATVAAEAAAPAAPASAASSPPREPARSVTALVMAPPEVTRAPGDGKPALERAVAQLFRMNGVRIAEAPSDDRLRVRGAVEVLPGDRSGEEAVSIVWELLDADGASLGQVNQANTIPKGSLDGAWGDTAALIAEGAVMGIGEILVRKGLVASPGK</sequence>
<gene>
    <name evidence="2" type="ORF">F1188_01235</name>
</gene>
<reference evidence="2 3" key="1">
    <citation type="submission" date="2019-09" db="EMBL/GenBank/DDBJ databases">
        <title>Genome sequence of Roseospira marina, one of the more divergent members of the non-sulfur purple photosynthetic bacterial family, the Rhodospirillaceae.</title>
        <authorList>
            <person name="Meyer T."/>
            <person name="Kyndt J."/>
        </authorList>
    </citation>
    <scope>NUCLEOTIDE SEQUENCE [LARGE SCALE GENOMIC DNA]</scope>
    <source>
        <strain evidence="2 3">DSM 15113</strain>
    </source>
</reference>
<feature type="compositionally biased region" description="Low complexity" evidence="1">
    <location>
        <begin position="230"/>
        <end position="246"/>
    </location>
</feature>
<protein>
    <submittedName>
        <fullName evidence="2">Uncharacterized protein</fullName>
    </submittedName>
</protein>
<evidence type="ECO:0000313" key="3">
    <source>
        <dbReference type="Proteomes" id="UP000324065"/>
    </source>
</evidence>
<dbReference type="Proteomes" id="UP000324065">
    <property type="component" value="Unassembled WGS sequence"/>
</dbReference>
<comment type="caution">
    <text evidence="2">The sequence shown here is derived from an EMBL/GenBank/DDBJ whole genome shotgun (WGS) entry which is preliminary data.</text>
</comment>
<dbReference type="OrthoDB" id="8448536at2"/>
<evidence type="ECO:0000313" key="2">
    <source>
        <dbReference type="EMBL" id="KAA5607418.1"/>
    </source>
</evidence>
<dbReference type="EMBL" id="VWPJ01000001">
    <property type="protein sequence ID" value="KAA5607418.1"/>
    <property type="molecule type" value="Genomic_DNA"/>
</dbReference>
<proteinExistence type="predicted"/>